<dbReference type="NCBIfam" id="NF004491">
    <property type="entry name" value="PRK05826.1"/>
    <property type="match status" value="1"/>
</dbReference>
<dbReference type="InterPro" id="IPR011037">
    <property type="entry name" value="Pyrv_Knase-like_insert_dom_sf"/>
</dbReference>
<evidence type="ECO:0000256" key="3">
    <source>
        <dbReference type="ARBA" id="ARBA00012142"/>
    </source>
</evidence>
<evidence type="ECO:0000256" key="5">
    <source>
        <dbReference type="ARBA" id="ARBA00022723"/>
    </source>
</evidence>
<dbReference type="GO" id="GO:0016301">
    <property type="term" value="F:kinase activity"/>
    <property type="evidence" value="ECO:0007669"/>
    <property type="project" value="UniProtKB-KW"/>
</dbReference>
<evidence type="ECO:0000256" key="11">
    <source>
        <dbReference type="ARBA" id="ARBA00023317"/>
    </source>
</evidence>
<evidence type="ECO:0000256" key="2">
    <source>
        <dbReference type="ARBA" id="ARBA00008663"/>
    </source>
</evidence>
<dbReference type="Pfam" id="PF02887">
    <property type="entry name" value="PK_C"/>
    <property type="match status" value="1"/>
</dbReference>
<dbReference type="PROSITE" id="PS00110">
    <property type="entry name" value="PYRUVATE_KINASE"/>
    <property type="match status" value="1"/>
</dbReference>
<organism evidence="14">
    <name type="scientific">hydrothermal vent metagenome</name>
    <dbReference type="NCBI Taxonomy" id="652676"/>
    <lineage>
        <taxon>unclassified sequences</taxon>
        <taxon>metagenomes</taxon>
        <taxon>ecological metagenomes</taxon>
    </lineage>
</organism>
<comment type="pathway">
    <text evidence="1">Carbohydrate degradation; glycolysis; pyruvate from D-glyceraldehyde 3-phosphate: step 5/5.</text>
</comment>
<evidence type="ECO:0000256" key="9">
    <source>
        <dbReference type="ARBA" id="ARBA00022842"/>
    </source>
</evidence>
<evidence type="ECO:0000256" key="7">
    <source>
        <dbReference type="ARBA" id="ARBA00022777"/>
    </source>
</evidence>
<protein>
    <recommendedName>
        <fullName evidence="3">pyruvate kinase</fullName>
        <ecNumber evidence="3">2.7.1.40</ecNumber>
    </recommendedName>
</protein>
<evidence type="ECO:0000259" key="13">
    <source>
        <dbReference type="Pfam" id="PF02887"/>
    </source>
</evidence>
<dbReference type="InterPro" id="IPR040442">
    <property type="entry name" value="Pyrv_kinase-like_dom_sf"/>
</dbReference>
<evidence type="ECO:0000256" key="1">
    <source>
        <dbReference type="ARBA" id="ARBA00004997"/>
    </source>
</evidence>
<keyword evidence="10" id="KW-0324">Glycolysis</keyword>
<evidence type="ECO:0000256" key="10">
    <source>
        <dbReference type="ARBA" id="ARBA00023152"/>
    </source>
</evidence>
<keyword evidence="7 14" id="KW-0418">Kinase</keyword>
<evidence type="ECO:0000313" key="14">
    <source>
        <dbReference type="EMBL" id="VAW27091.1"/>
    </source>
</evidence>
<dbReference type="InterPro" id="IPR036918">
    <property type="entry name" value="Pyrv_Knase_C_sf"/>
</dbReference>
<keyword evidence="5" id="KW-0479">Metal-binding</keyword>
<keyword evidence="8" id="KW-0067">ATP-binding</keyword>
<dbReference type="GO" id="GO:0005524">
    <property type="term" value="F:ATP binding"/>
    <property type="evidence" value="ECO:0007669"/>
    <property type="project" value="UniProtKB-KW"/>
</dbReference>
<dbReference type="InterPro" id="IPR018209">
    <property type="entry name" value="Pyrv_Knase_AS"/>
</dbReference>
<dbReference type="GO" id="GO:0030955">
    <property type="term" value="F:potassium ion binding"/>
    <property type="evidence" value="ECO:0007669"/>
    <property type="project" value="InterPro"/>
</dbReference>
<dbReference type="Gene3D" id="2.40.33.10">
    <property type="entry name" value="PK beta-barrel domain-like"/>
    <property type="match status" value="1"/>
</dbReference>
<feature type="domain" description="Pyruvate kinase barrel" evidence="12">
    <location>
        <begin position="3"/>
        <end position="319"/>
    </location>
</feature>
<proteinExistence type="inferred from homology"/>
<feature type="domain" description="Pyruvate kinase C-terminal" evidence="13">
    <location>
        <begin position="348"/>
        <end position="452"/>
    </location>
</feature>
<evidence type="ECO:0000256" key="4">
    <source>
        <dbReference type="ARBA" id="ARBA00022679"/>
    </source>
</evidence>
<dbReference type="EC" id="2.7.1.40" evidence="3"/>
<dbReference type="InterPro" id="IPR015793">
    <property type="entry name" value="Pyrv_Knase_brl"/>
</dbReference>
<dbReference type="SUPFAM" id="SSF52935">
    <property type="entry name" value="PK C-terminal domain-like"/>
    <property type="match status" value="1"/>
</dbReference>
<dbReference type="SUPFAM" id="SSF51621">
    <property type="entry name" value="Phosphoenolpyruvate/pyruvate domain"/>
    <property type="match status" value="1"/>
</dbReference>
<reference evidence="14" key="1">
    <citation type="submission" date="2018-06" db="EMBL/GenBank/DDBJ databases">
        <authorList>
            <person name="Zhirakovskaya E."/>
        </authorList>
    </citation>
    <scope>NUCLEOTIDE SEQUENCE</scope>
</reference>
<evidence type="ECO:0000259" key="12">
    <source>
        <dbReference type="Pfam" id="PF00224"/>
    </source>
</evidence>
<dbReference type="InterPro" id="IPR001697">
    <property type="entry name" value="Pyr_Knase"/>
</dbReference>
<dbReference type="UniPathway" id="UPA00109">
    <property type="reaction ID" value="UER00188"/>
</dbReference>
<keyword evidence="11 14" id="KW-0670">Pyruvate</keyword>
<dbReference type="GO" id="GO:0000287">
    <property type="term" value="F:magnesium ion binding"/>
    <property type="evidence" value="ECO:0007669"/>
    <property type="project" value="InterPro"/>
</dbReference>
<name>A0A3B0U7U9_9ZZZZ</name>
<dbReference type="PANTHER" id="PTHR11817">
    <property type="entry name" value="PYRUVATE KINASE"/>
    <property type="match status" value="1"/>
</dbReference>
<sequence length="467" mass="51206">MGRKVKIVATLGPVTDNMESVYQLIKAGVNVFRLNFSYGTHESHHKSFELIRECAAGLGKEVAIMQDICGPKIRIKGMKDIREVSKGDKLIMSKKADGEAFSITYPQIIDQLKEGDEVYFADGTVKSKVEKKSDNTLVLCAMTSGQLREGKGVNIPRSGIKMSALTEKDKADLKFAAEIGIDIVAVSFVETAEDILEARKILTGNGSDAWVIAKIERKSAMKNLDQILAVADGIMVARGDLGVEAGIFSVPGLQKEMIKKANERALPVITATQMLTSMLHSASPTRAEISDIANAVYDGTDAVMLSDETAVGSFPVEAVEVMVKTLLDTQIHLPKIKKIRPDKAEGFAHAAAEIAGAVHCKAIVSFSTSGYTVRQIAKFRPRKSLYAVTFDQKVSHRMALVWGVEKIFTIKRDISESHIFYQFLQKAGKEELYIVTMGSHSGVKGSTNMVRLLDDAAREKIFKRFEK</sequence>
<evidence type="ECO:0000256" key="8">
    <source>
        <dbReference type="ARBA" id="ARBA00022840"/>
    </source>
</evidence>
<dbReference type="SUPFAM" id="SSF50800">
    <property type="entry name" value="PK beta-barrel domain-like"/>
    <property type="match status" value="1"/>
</dbReference>
<accession>A0A3B0U7U9</accession>
<dbReference type="Pfam" id="PF00224">
    <property type="entry name" value="PK"/>
    <property type="match status" value="1"/>
</dbReference>
<dbReference type="NCBIfam" id="TIGR01064">
    <property type="entry name" value="pyruv_kin"/>
    <property type="match status" value="1"/>
</dbReference>
<gene>
    <name evidence="14" type="ORF">MNBD_BACTEROID07-1617</name>
</gene>
<evidence type="ECO:0000256" key="6">
    <source>
        <dbReference type="ARBA" id="ARBA00022741"/>
    </source>
</evidence>
<dbReference type="InterPro" id="IPR015806">
    <property type="entry name" value="Pyrv_Knase_insert_dom_sf"/>
</dbReference>
<dbReference type="Gene3D" id="3.20.20.60">
    <property type="entry name" value="Phosphoenolpyruvate-binding domains"/>
    <property type="match status" value="1"/>
</dbReference>
<dbReference type="NCBIfam" id="NF004978">
    <property type="entry name" value="PRK06354.1"/>
    <property type="match status" value="1"/>
</dbReference>
<keyword evidence="6" id="KW-0547">Nucleotide-binding</keyword>
<dbReference type="AlphaFoldDB" id="A0A3B0U7U9"/>
<keyword evidence="9" id="KW-0460">Magnesium</keyword>
<dbReference type="GO" id="GO:0004743">
    <property type="term" value="F:pyruvate kinase activity"/>
    <property type="evidence" value="ECO:0007669"/>
    <property type="project" value="UniProtKB-EC"/>
</dbReference>
<dbReference type="EMBL" id="UOET01000077">
    <property type="protein sequence ID" value="VAW27091.1"/>
    <property type="molecule type" value="Genomic_DNA"/>
</dbReference>
<dbReference type="Gene3D" id="3.40.1380.20">
    <property type="entry name" value="Pyruvate kinase, C-terminal domain"/>
    <property type="match status" value="1"/>
</dbReference>
<dbReference type="InterPro" id="IPR015813">
    <property type="entry name" value="Pyrv/PenolPyrv_kinase-like_dom"/>
</dbReference>
<comment type="similarity">
    <text evidence="2">Belongs to the pyruvate kinase family.</text>
</comment>
<dbReference type="InterPro" id="IPR015795">
    <property type="entry name" value="Pyrv_Knase_C"/>
</dbReference>
<keyword evidence="4 14" id="KW-0808">Transferase</keyword>
<dbReference type="PRINTS" id="PR01050">
    <property type="entry name" value="PYRUVTKNASE"/>
</dbReference>